<dbReference type="InterPro" id="IPR018297">
    <property type="entry name" value="A/G_cyclase_CS"/>
</dbReference>
<feature type="domain" description="Guanylate cyclase" evidence="18">
    <location>
        <begin position="483"/>
        <end position="612"/>
    </location>
</feature>
<dbReference type="PANTHER" id="PTHR11920">
    <property type="entry name" value="GUANYLYL CYCLASE"/>
    <property type="match status" value="1"/>
</dbReference>
<evidence type="ECO:0000256" key="4">
    <source>
        <dbReference type="ARBA" id="ARBA00022692"/>
    </source>
</evidence>
<comment type="subcellular location">
    <subcellularLocation>
        <location evidence="2">Membrane</location>
        <topology evidence="2">Single-pass type I membrane protein</topology>
    </subcellularLocation>
</comment>
<keyword evidence="14" id="KW-0175">Coiled coil</keyword>
<accession>A0ABN8IXR3</accession>
<comment type="catalytic activity">
    <reaction evidence="1 13">
        <text>GTP = 3',5'-cyclic GMP + diphosphate</text>
        <dbReference type="Rhea" id="RHEA:13665"/>
        <dbReference type="ChEBI" id="CHEBI:33019"/>
        <dbReference type="ChEBI" id="CHEBI:37565"/>
        <dbReference type="ChEBI" id="CHEBI:57746"/>
        <dbReference type="EC" id="4.6.1.2"/>
    </reaction>
</comment>
<evidence type="ECO:0000256" key="12">
    <source>
        <dbReference type="RuleBase" id="RU000405"/>
    </source>
</evidence>
<dbReference type="Gene3D" id="6.10.250.780">
    <property type="match status" value="1"/>
</dbReference>
<feature type="compositionally biased region" description="Basic and acidic residues" evidence="15">
    <location>
        <begin position="687"/>
        <end position="696"/>
    </location>
</feature>
<dbReference type="Proteomes" id="UP000837857">
    <property type="component" value="Chromosome 5"/>
</dbReference>
<dbReference type="Gene3D" id="3.30.70.1230">
    <property type="entry name" value="Nucleotide cyclase"/>
    <property type="match status" value="1"/>
</dbReference>
<evidence type="ECO:0000256" key="2">
    <source>
        <dbReference type="ARBA" id="ARBA00004479"/>
    </source>
</evidence>
<dbReference type="EMBL" id="OW152817">
    <property type="protein sequence ID" value="CAH2069252.1"/>
    <property type="molecule type" value="Genomic_DNA"/>
</dbReference>
<dbReference type="PROSITE" id="PS00452">
    <property type="entry name" value="GUANYLATE_CYCLASE_1"/>
    <property type="match status" value="1"/>
</dbReference>
<reference evidence="19" key="1">
    <citation type="submission" date="2022-03" db="EMBL/GenBank/DDBJ databases">
        <authorList>
            <person name="Martin H S."/>
        </authorList>
    </citation>
    <scope>NUCLEOTIDE SEQUENCE</scope>
</reference>
<feature type="region of interest" description="Disordered" evidence="15">
    <location>
        <begin position="771"/>
        <end position="821"/>
    </location>
</feature>
<dbReference type="Pfam" id="PF07701">
    <property type="entry name" value="HNOBA"/>
    <property type="match status" value="1"/>
</dbReference>
<evidence type="ECO:0000256" key="9">
    <source>
        <dbReference type="ARBA" id="ARBA00023180"/>
    </source>
</evidence>
<dbReference type="PROSITE" id="PS50125">
    <property type="entry name" value="GUANYLATE_CYCLASE_2"/>
    <property type="match status" value="1"/>
</dbReference>
<evidence type="ECO:0000256" key="15">
    <source>
        <dbReference type="SAM" id="MobiDB-lite"/>
    </source>
</evidence>
<dbReference type="PANTHER" id="PTHR11920:SF462">
    <property type="entry name" value="GUANYLATE CYCLASE"/>
    <property type="match status" value="1"/>
</dbReference>
<dbReference type="InterPro" id="IPR001245">
    <property type="entry name" value="Ser-Thr/Tyr_kinase_cat_dom"/>
</dbReference>
<evidence type="ECO:0000256" key="8">
    <source>
        <dbReference type="ARBA" id="ARBA00023136"/>
    </source>
</evidence>
<feature type="compositionally biased region" description="Basic and acidic residues" evidence="15">
    <location>
        <begin position="810"/>
        <end position="821"/>
    </location>
</feature>
<feature type="coiled-coil region" evidence="14">
    <location>
        <begin position="420"/>
        <end position="451"/>
    </location>
</feature>
<evidence type="ECO:0000259" key="17">
    <source>
        <dbReference type="PROSITE" id="PS50011"/>
    </source>
</evidence>
<dbReference type="CDD" id="cd07302">
    <property type="entry name" value="CHD"/>
    <property type="match status" value="1"/>
</dbReference>
<evidence type="ECO:0000256" key="16">
    <source>
        <dbReference type="SAM" id="Phobius"/>
    </source>
</evidence>
<evidence type="ECO:0000256" key="3">
    <source>
        <dbReference type="ARBA" id="ARBA00012202"/>
    </source>
</evidence>
<proteinExistence type="inferred from homology"/>
<dbReference type="InterPro" id="IPR011009">
    <property type="entry name" value="Kinase-like_dom_sf"/>
</dbReference>
<dbReference type="InterPro" id="IPR050401">
    <property type="entry name" value="Cyclic_nucleotide_synthase"/>
</dbReference>
<feature type="compositionally biased region" description="Acidic residues" evidence="15">
    <location>
        <begin position="674"/>
        <end position="686"/>
    </location>
</feature>
<keyword evidence="6" id="KW-0547">Nucleotide-binding</keyword>
<evidence type="ECO:0000256" key="7">
    <source>
        <dbReference type="ARBA" id="ARBA00022989"/>
    </source>
</evidence>
<dbReference type="Pfam" id="PF00211">
    <property type="entry name" value="Guanylate_cyc"/>
    <property type="match status" value="1"/>
</dbReference>
<protein>
    <recommendedName>
        <fullName evidence="3 13">Guanylate cyclase</fullName>
        <ecNumber evidence="3 13">4.6.1.2</ecNumber>
    </recommendedName>
</protein>
<gene>
    <name evidence="19" type="ORF">IPOD504_LOCUS14811</name>
</gene>
<keyword evidence="10 12" id="KW-0456">Lyase</keyword>
<dbReference type="InterPro" id="IPR011645">
    <property type="entry name" value="HNOB_dom_associated"/>
</dbReference>
<dbReference type="Gene3D" id="1.10.510.10">
    <property type="entry name" value="Transferase(Phosphotransferase) domain 1"/>
    <property type="match status" value="1"/>
</dbReference>
<evidence type="ECO:0000256" key="1">
    <source>
        <dbReference type="ARBA" id="ARBA00001436"/>
    </source>
</evidence>
<keyword evidence="5" id="KW-0732">Signal</keyword>
<feature type="domain" description="Protein kinase" evidence="17">
    <location>
        <begin position="121"/>
        <end position="413"/>
    </location>
</feature>
<dbReference type="InterPro" id="IPR000719">
    <property type="entry name" value="Prot_kinase_dom"/>
</dbReference>
<name>A0ABN8IXR3_9NEOP</name>
<dbReference type="InterPro" id="IPR029787">
    <property type="entry name" value="Nucleotide_cyclase"/>
</dbReference>
<feature type="region of interest" description="Disordered" evidence="15">
    <location>
        <begin position="666"/>
        <end position="710"/>
    </location>
</feature>
<keyword evidence="20" id="KW-1185">Reference proteome</keyword>
<evidence type="ECO:0000256" key="10">
    <source>
        <dbReference type="ARBA" id="ARBA00023239"/>
    </source>
</evidence>
<keyword evidence="9" id="KW-0325">Glycoprotein</keyword>
<keyword evidence="7 16" id="KW-1133">Transmembrane helix</keyword>
<dbReference type="Pfam" id="PF07714">
    <property type="entry name" value="PK_Tyr_Ser-Thr"/>
    <property type="match status" value="1"/>
</dbReference>
<comment type="similarity">
    <text evidence="12">Belongs to the adenylyl cyclase class-4/guanylyl cyclase family.</text>
</comment>
<keyword evidence="4 16" id="KW-0812">Transmembrane</keyword>
<evidence type="ECO:0000259" key="18">
    <source>
        <dbReference type="PROSITE" id="PS50125"/>
    </source>
</evidence>
<dbReference type="EC" id="4.6.1.2" evidence="3 13"/>
<evidence type="ECO:0000256" key="5">
    <source>
        <dbReference type="ARBA" id="ARBA00022729"/>
    </source>
</evidence>
<dbReference type="SUPFAM" id="SSF55073">
    <property type="entry name" value="Nucleotide cyclase"/>
    <property type="match status" value="1"/>
</dbReference>
<dbReference type="SMART" id="SM00044">
    <property type="entry name" value="CYCc"/>
    <property type="match status" value="1"/>
</dbReference>
<feature type="non-terminal residue" evidence="19">
    <location>
        <position position="821"/>
    </location>
</feature>
<dbReference type="SUPFAM" id="SSF56112">
    <property type="entry name" value="Protein kinase-like (PK-like)"/>
    <property type="match status" value="1"/>
</dbReference>
<evidence type="ECO:0000256" key="14">
    <source>
        <dbReference type="SAM" id="Coils"/>
    </source>
</evidence>
<evidence type="ECO:0000313" key="20">
    <source>
        <dbReference type="Proteomes" id="UP000837857"/>
    </source>
</evidence>
<keyword evidence="8 16" id="KW-0472">Membrane</keyword>
<evidence type="ECO:0000256" key="6">
    <source>
        <dbReference type="ARBA" id="ARBA00022741"/>
    </source>
</evidence>
<dbReference type="PROSITE" id="PS50011">
    <property type="entry name" value="PROTEIN_KINASE_DOM"/>
    <property type="match status" value="1"/>
</dbReference>
<dbReference type="InterPro" id="IPR001054">
    <property type="entry name" value="A/G_cyclase"/>
</dbReference>
<keyword evidence="11 13" id="KW-0141">cGMP biosynthesis</keyword>
<evidence type="ECO:0000256" key="11">
    <source>
        <dbReference type="ARBA" id="ARBA00023293"/>
    </source>
</evidence>
<organism evidence="19 20">
    <name type="scientific">Iphiclides podalirius</name>
    <name type="common">scarce swallowtail</name>
    <dbReference type="NCBI Taxonomy" id="110791"/>
    <lineage>
        <taxon>Eukaryota</taxon>
        <taxon>Metazoa</taxon>
        <taxon>Ecdysozoa</taxon>
        <taxon>Arthropoda</taxon>
        <taxon>Hexapoda</taxon>
        <taxon>Insecta</taxon>
        <taxon>Pterygota</taxon>
        <taxon>Neoptera</taxon>
        <taxon>Endopterygota</taxon>
        <taxon>Lepidoptera</taxon>
        <taxon>Glossata</taxon>
        <taxon>Ditrysia</taxon>
        <taxon>Papilionoidea</taxon>
        <taxon>Papilionidae</taxon>
        <taxon>Papilioninae</taxon>
        <taxon>Iphiclides</taxon>
    </lineage>
</organism>
<evidence type="ECO:0000256" key="13">
    <source>
        <dbReference type="RuleBase" id="RU003431"/>
    </source>
</evidence>
<feature type="transmembrane region" description="Helical" evidence="16">
    <location>
        <begin position="56"/>
        <end position="79"/>
    </location>
</feature>
<sequence length="821" mass="90880">MNWVPVVQLATNSTRLLDSVNDWETFVKVNDSGSRFQRWCSEQIERSHNASGRSGAIGAASALGACGLLALAAGGALAARRAARRRRRPRSEPVLVAADFTFPVDERRVGEGMESMLSCWLQQLHEFGGPELERPDLLKRPPAVPAHPSAPSSTCSITRLALDRRTGYKGDPVHMKYLPVAGTLELKRKAVDILLVMQTMRHENLNPFIGCLAEVRPALVFEACGRGSLEDVLMADDIRLDWTFRLSLLTDLVRGVRYLHASPLRAHGRLSSRNCAVDSRWVLRVSDYGLPAFAHAQALPLPPRSARELLWTAPELLREGRGAGRGTQAGDAFSFAIIMQEVIVRGEPYCMLALTPEEIVEKLCRPPPLIRPSVSMGAAPPEAVSVMRQCWSEAPDLRPDFARLYEIFRHMHRGRKINIVDSMFEMLEKYSNNLEELIKERTDQLDMEKKKTEQLLNRMLPRSVAERLMLGSRVEPEEFEEVSIYFSDIVGFTELAARSTPVQVVDLLNDLYTTFDAAIEQYRVYKVETIGDAYMVVGGLPVRTSDHAESVATMALHLLHLAGRFRVRHLPATPLHLRIGLHTGPCCAGVVGLTMPRYCLFGDTVNTASRMESTGAAWRIQVSSTTAERLSAAGGYRLRSRGLRQIKGKGAMHTYWLLGKEGFDKPLPTPPPLESEEVLFESDAENDSERSSDEPAPRGPRTRSRTASDTDDDCLAAVCLRSDRAAWARSGAVSADSSPPRLTFSAHSRYRCLAGSARVLRRQWSLERGEALAAAAARGPPAPPAPAEPRREPLALRGPPPRAPPARYRTRPEPPDEARAT</sequence>
<evidence type="ECO:0000313" key="19">
    <source>
        <dbReference type="EMBL" id="CAH2069252.1"/>
    </source>
</evidence>